<comment type="caution">
    <text evidence="7">The sequence shown here is derived from an EMBL/GenBank/DDBJ whole genome shotgun (WGS) entry which is preliminary data.</text>
</comment>
<dbReference type="InterPro" id="IPR013763">
    <property type="entry name" value="Cyclin-like_dom"/>
</dbReference>
<dbReference type="SMART" id="SM00385">
    <property type="entry name" value="CYCLIN"/>
    <property type="match status" value="2"/>
</dbReference>
<dbReference type="InterPro" id="IPR036915">
    <property type="entry name" value="Cyclin-like_sf"/>
</dbReference>
<dbReference type="PANTHER" id="PTHR10177">
    <property type="entry name" value="CYCLINS"/>
    <property type="match status" value="1"/>
</dbReference>
<feature type="domain" description="Cyclin C-terminal" evidence="6">
    <location>
        <begin position="378"/>
        <end position="493"/>
    </location>
</feature>
<dbReference type="InterPro" id="IPR006671">
    <property type="entry name" value="Cyclin_N"/>
</dbReference>
<dbReference type="InParanoid" id="A0A409WVT7"/>
<evidence type="ECO:0000256" key="2">
    <source>
        <dbReference type="ARBA" id="ARBA00023127"/>
    </source>
</evidence>
<sequence length="527" mass="58813">MSSIPVRRTTRVVRATKDTENANTRPTRVGSRVKTGAATATSATTRATASTAASKAKAVLVTGKEEGGVKRKREALVEVTGLVTNNKLKDSGAAVGKGMEVEISKETITKLKPVIKPPTRRVVSSVVTRRAVKAATENTTASKAEQGAVITRKASVQHADKMMVGDYRKATLALNTVKEEDEDVKRVSKRRHTDVITAVQAAVLDDSQVEADKVAGDLEAVEGPSGAQLWDDLDTEDWDDPVMVSEYIADVCVYLKETELATMPNPNYMEKQDEMTWEHRGILIDWLLLIHARFNLVSESLFLCVNVLDRFLSQRPISISKLQLVGLASFFVATKFEETYAPSVKELAHLADNQFSVDEILKAERYLLKIINYDLRAPGPMTWLRRGSKADDCEVRARTIAKYLLEIGLVERRLISVVPSLMSAASLWLARVSLGREQWTPNLEHYTMYNEKEILPVANILLDYIITHPVQHDSLYKKYAHKRFFRASAYIQSWALELWPENGSVDLAKDVADIKEECQRVSVRVEA</sequence>
<dbReference type="InterPro" id="IPR004367">
    <property type="entry name" value="Cyclin_C-dom"/>
</dbReference>
<evidence type="ECO:0000256" key="1">
    <source>
        <dbReference type="ARBA" id="ARBA00022618"/>
    </source>
</evidence>
<dbReference type="SUPFAM" id="SSF47954">
    <property type="entry name" value="Cyclin-like"/>
    <property type="match status" value="2"/>
</dbReference>
<dbReference type="FunCoup" id="A0A409WVT7">
    <property type="interactions" value="692"/>
</dbReference>
<dbReference type="PIRSF" id="PIRSF001771">
    <property type="entry name" value="Cyclin_A_B_D_E"/>
    <property type="match status" value="1"/>
</dbReference>
<reference evidence="7 8" key="1">
    <citation type="journal article" date="2018" name="Evol. Lett.">
        <title>Horizontal gene cluster transfer increased hallucinogenic mushroom diversity.</title>
        <authorList>
            <person name="Reynolds H.T."/>
            <person name="Vijayakumar V."/>
            <person name="Gluck-Thaler E."/>
            <person name="Korotkin H.B."/>
            <person name="Matheny P.B."/>
            <person name="Slot J.C."/>
        </authorList>
    </citation>
    <scope>NUCLEOTIDE SEQUENCE [LARGE SCALE GENOMIC DNA]</scope>
    <source>
        <strain evidence="7 8">2631</strain>
    </source>
</reference>
<dbReference type="Pfam" id="PF02984">
    <property type="entry name" value="Cyclin_C"/>
    <property type="match status" value="1"/>
</dbReference>
<feature type="domain" description="Cyclin-like" evidence="5">
    <location>
        <begin position="285"/>
        <end position="369"/>
    </location>
</feature>
<evidence type="ECO:0000259" key="5">
    <source>
        <dbReference type="SMART" id="SM00385"/>
    </source>
</evidence>
<dbReference type="GO" id="GO:0044772">
    <property type="term" value="P:mitotic cell cycle phase transition"/>
    <property type="evidence" value="ECO:0007669"/>
    <property type="project" value="InterPro"/>
</dbReference>
<evidence type="ECO:0000313" key="8">
    <source>
        <dbReference type="Proteomes" id="UP000283269"/>
    </source>
</evidence>
<protein>
    <submittedName>
        <fullName evidence="7">Uncharacterized protein</fullName>
    </submittedName>
</protein>
<evidence type="ECO:0000256" key="3">
    <source>
        <dbReference type="ARBA" id="ARBA00023306"/>
    </source>
</evidence>
<dbReference type="PROSITE" id="PS00292">
    <property type="entry name" value="CYCLINS"/>
    <property type="match status" value="1"/>
</dbReference>
<dbReference type="CDD" id="cd20512">
    <property type="entry name" value="CYCLIN_CLBs_yeast_rpt2"/>
    <property type="match status" value="1"/>
</dbReference>
<keyword evidence="2 4" id="KW-0195">Cyclin</keyword>
<keyword evidence="8" id="KW-1185">Reference proteome</keyword>
<evidence type="ECO:0000313" key="7">
    <source>
        <dbReference type="EMBL" id="PPQ82589.1"/>
    </source>
</evidence>
<evidence type="ECO:0000256" key="4">
    <source>
        <dbReference type="RuleBase" id="RU000383"/>
    </source>
</evidence>
<dbReference type="SMART" id="SM01332">
    <property type="entry name" value="Cyclin_C"/>
    <property type="match status" value="1"/>
</dbReference>
<dbReference type="InterPro" id="IPR048258">
    <property type="entry name" value="Cyclins_cyclin-box"/>
</dbReference>
<name>A0A409WVT7_PSICY</name>
<dbReference type="InterPro" id="IPR039361">
    <property type="entry name" value="Cyclin"/>
</dbReference>
<dbReference type="AlphaFoldDB" id="A0A409WVT7"/>
<dbReference type="InterPro" id="IPR046965">
    <property type="entry name" value="Cyclin_A/B-like"/>
</dbReference>
<feature type="domain" description="Cyclin-like" evidence="5">
    <location>
        <begin position="382"/>
        <end position="463"/>
    </location>
</feature>
<dbReference type="OrthoDB" id="5590282at2759"/>
<proteinExistence type="inferred from homology"/>
<accession>A0A409WVT7</accession>
<dbReference type="GO" id="GO:0051301">
    <property type="term" value="P:cell division"/>
    <property type="evidence" value="ECO:0007669"/>
    <property type="project" value="UniProtKB-KW"/>
</dbReference>
<comment type="similarity">
    <text evidence="4">Belongs to the cyclin family.</text>
</comment>
<dbReference type="Proteomes" id="UP000283269">
    <property type="component" value="Unassembled WGS sequence"/>
</dbReference>
<dbReference type="Gene3D" id="1.10.472.10">
    <property type="entry name" value="Cyclin-like"/>
    <property type="match status" value="2"/>
</dbReference>
<evidence type="ECO:0000259" key="6">
    <source>
        <dbReference type="SMART" id="SM01332"/>
    </source>
</evidence>
<keyword evidence="3" id="KW-0131">Cell cycle</keyword>
<dbReference type="STRING" id="93625.A0A409WVT7"/>
<gene>
    <name evidence="7" type="ORF">CVT25_007103</name>
</gene>
<dbReference type="FunFam" id="1.10.472.10:FF:000001">
    <property type="entry name" value="G2/mitotic-specific cyclin"/>
    <property type="match status" value="1"/>
</dbReference>
<dbReference type="Pfam" id="PF00134">
    <property type="entry name" value="Cyclin_N"/>
    <property type="match status" value="1"/>
</dbReference>
<keyword evidence="1" id="KW-0132">Cell division</keyword>
<organism evidence="7 8">
    <name type="scientific">Psilocybe cyanescens</name>
    <dbReference type="NCBI Taxonomy" id="93625"/>
    <lineage>
        <taxon>Eukaryota</taxon>
        <taxon>Fungi</taxon>
        <taxon>Dikarya</taxon>
        <taxon>Basidiomycota</taxon>
        <taxon>Agaricomycotina</taxon>
        <taxon>Agaricomycetes</taxon>
        <taxon>Agaricomycetidae</taxon>
        <taxon>Agaricales</taxon>
        <taxon>Agaricineae</taxon>
        <taxon>Strophariaceae</taxon>
        <taxon>Psilocybe</taxon>
    </lineage>
</organism>
<dbReference type="GO" id="GO:0016538">
    <property type="term" value="F:cyclin-dependent protein serine/threonine kinase regulator activity"/>
    <property type="evidence" value="ECO:0007669"/>
    <property type="project" value="InterPro"/>
</dbReference>
<dbReference type="EMBL" id="NHYD01003120">
    <property type="protein sequence ID" value="PPQ82589.1"/>
    <property type="molecule type" value="Genomic_DNA"/>
</dbReference>